<dbReference type="EMBL" id="KN837140">
    <property type="protein sequence ID" value="KIJ40948.1"/>
    <property type="molecule type" value="Genomic_DNA"/>
</dbReference>
<keyword evidence="2" id="KW-1185">Reference proteome</keyword>
<evidence type="ECO:0000313" key="1">
    <source>
        <dbReference type="EMBL" id="KIJ40948.1"/>
    </source>
</evidence>
<proteinExistence type="predicted"/>
<sequence length="104" mass="11703">MPESRNEAAEGRIRTNEAFSRMAILARNSGFVPSPVFMDTIKKNLIKFEEEYFKVSNFILDGEGSLGAIERQTFVGEGIESMKSLLSPMRRVPPEILGQIFTEC</sequence>
<dbReference type="AlphaFoldDB" id="A0A0C9UCX8"/>
<gene>
    <name evidence="1" type="ORF">M422DRAFT_209673</name>
</gene>
<feature type="non-terminal residue" evidence="1">
    <location>
        <position position="104"/>
    </location>
</feature>
<reference evidence="1 2" key="1">
    <citation type="submission" date="2014-06" db="EMBL/GenBank/DDBJ databases">
        <title>Evolutionary Origins and Diversification of the Mycorrhizal Mutualists.</title>
        <authorList>
            <consortium name="DOE Joint Genome Institute"/>
            <consortium name="Mycorrhizal Genomics Consortium"/>
            <person name="Kohler A."/>
            <person name="Kuo A."/>
            <person name="Nagy L.G."/>
            <person name="Floudas D."/>
            <person name="Copeland A."/>
            <person name="Barry K.W."/>
            <person name="Cichocki N."/>
            <person name="Veneault-Fourrey C."/>
            <person name="LaButti K."/>
            <person name="Lindquist E.A."/>
            <person name="Lipzen A."/>
            <person name="Lundell T."/>
            <person name="Morin E."/>
            <person name="Murat C."/>
            <person name="Riley R."/>
            <person name="Ohm R."/>
            <person name="Sun H."/>
            <person name="Tunlid A."/>
            <person name="Henrissat B."/>
            <person name="Grigoriev I.V."/>
            <person name="Hibbett D.S."/>
            <person name="Martin F."/>
        </authorList>
    </citation>
    <scope>NUCLEOTIDE SEQUENCE [LARGE SCALE GENOMIC DNA]</scope>
    <source>
        <strain evidence="1 2">SS14</strain>
    </source>
</reference>
<name>A0A0C9UCX8_SPHS4</name>
<dbReference type="HOGENOM" id="CLU_2256580_0_0_1"/>
<protein>
    <submittedName>
        <fullName evidence="1">Uncharacterized protein</fullName>
    </submittedName>
</protein>
<organism evidence="1 2">
    <name type="scientific">Sphaerobolus stellatus (strain SS14)</name>
    <dbReference type="NCBI Taxonomy" id="990650"/>
    <lineage>
        <taxon>Eukaryota</taxon>
        <taxon>Fungi</taxon>
        <taxon>Dikarya</taxon>
        <taxon>Basidiomycota</taxon>
        <taxon>Agaricomycotina</taxon>
        <taxon>Agaricomycetes</taxon>
        <taxon>Phallomycetidae</taxon>
        <taxon>Geastrales</taxon>
        <taxon>Sphaerobolaceae</taxon>
        <taxon>Sphaerobolus</taxon>
    </lineage>
</organism>
<accession>A0A0C9UCX8</accession>
<dbReference type="Proteomes" id="UP000054279">
    <property type="component" value="Unassembled WGS sequence"/>
</dbReference>
<evidence type="ECO:0000313" key="2">
    <source>
        <dbReference type="Proteomes" id="UP000054279"/>
    </source>
</evidence>